<evidence type="ECO:0000313" key="3">
    <source>
        <dbReference type="Proteomes" id="UP001061298"/>
    </source>
</evidence>
<dbReference type="EMBL" id="CP106793">
    <property type="protein sequence ID" value="UXY18116.1"/>
    <property type="molecule type" value="Genomic_DNA"/>
</dbReference>
<feature type="region of interest" description="Disordered" evidence="1">
    <location>
        <begin position="1"/>
        <end position="69"/>
    </location>
</feature>
<proteinExistence type="predicted"/>
<reference evidence="2" key="1">
    <citation type="submission" date="2022-10" db="EMBL/GenBank/DDBJ databases">
        <authorList>
            <person name="Mo P."/>
        </authorList>
    </citation>
    <scope>NUCLEOTIDE SEQUENCE</scope>
    <source>
        <strain evidence="2">HUAS 13-4</strain>
    </source>
</reference>
<sequence>MSTILSRLPWRKKPTRTATEEVLQEVKEQGREDDTDTGGGTGGGAGDPITPSRQANRKTAEGRPSDREP</sequence>
<organism evidence="2 3">
    <name type="scientific">Streptomyces cynarae</name>
    <dbReference type="NCBI Taxonomy" id="2981134"/>
    <lineage>
        <taxon>Bacteria</taxon>
        <taxon>Bacillati</taxon>
        <taxon>Actinomycetota</taxon>
        <taxon>Actinomycetes</taxon>
        <taxon>Kitasatosporales</taxon>
        <taxon>Streptomycetaceae</taxon>
        <taxon>Streptomyces</taxon>
    </lineage>
</organism>
<feature type="compositionally biased region" description="Gly residues" evidence="1">
    <location>
        <begin position="37"/>
        <end position="46"/>
    </location>
</feature>
<gene>
    <name evidence="2" type="ORF">N8I84_04780</name>
</gene>
<evidence type="ECO:0000313" key="2">
    <source>
        <dbReference type="EMBL" id="UXY18116.1"/>
    </source>
</evidence>
<keyword evidence="3" id="KW-1185">Reference proteome</keyword>
<dbReference type="Proteomes" id="UP001061298">
    <property type="component" value="Chromosome"/>
</dbReference>
<accession>A0ABY6DX75</accession>
<evidence type="ECO:0000256" key="1">
    <source>
        <dbReference type="SAM" id="MobiDB-lite"/>
    </source>
</evidence>
<feature type="compositionally biased region" description="Basic and acidic residues" evidence="1">
    <location>
        <begin position="58"/>
        <end position="69"/>
    </location>
</feature>
<dbReference type="RefSeq" id="WP_263228345.1">
    <property type="nucleotide sequence ID" value="NZ_CP106793.1"/>
</dbReference>
<protein>
    <submittedName>
        <fullName evidence="2">Uncharacterized protein</fullName>
    </submittedName>
</protein>
<name>A0ABY6DX75_9ACTN</name>